<keyword evidence="1" id="KW-1133">Transmembrane helix</keyword>
<dbReference type="InterPro" id="IPR012495">
    <property type="entry name" value="TadE-like_dom"/>
</dbReference>
<keyword evidence="1" id="KW-0812">Transmembrane</keyword>
<dbReference type="RefSeq" id="WP_045203584.1">
    <property type="nucleotide sequence ID" value="NZ_CATYKT010000004.1"/>
</dbReference>
<sequence>MNKHQKGTTAVEFAIVVALFLTVLLGILDFGRILFTWNAVGEATRWGARQAVVCGQGSTSVLSKMQTILPTLTSANVSVQWYDTSGAVSTSCDATSCGGVAVSVTGMTVAPYSPATWIGFSQLAVPGFSTYLPREVMGQDPNSSSVCS</sequence>
<keyword evidence="4" id="KW-1185">Reference proteome</keyword>
<dbReference type="Pfam" id="PF07811">
    <property type="entry name" value="TadE"/>
    <property type="match status" value="1"/>
</dbReference>
<dbReference type="AlphaFoldDB" id="A0AA41WW06"/>
<evidence type="ECO:0000256" key="1">
    <source>
        <dbReference type="SAM" id="Phobius"/>
    </source>
</evidence>
<keyword evidence="1" id="KW-0472">Membrane</keyword>
<proteinExistence type="predicted"/>
<accession>A0AA41WW06</accession>
<dbReference type="EMBL" id="JAMYWC010000003">
    <property type="protein sequence ID" value="MCP1172580.1"/>
    <property type="molecule type" value="Genomic_DNA"/>
</dbReference>
<comment type="caution">
    <text evidence="3">The sequence shown here is derived from an EMBL/GenBank/DDBJ whole genome shotgun (WGS) entry which is preliminary data.</text>
</comment>
<dbReference type="Proteomes" id="UP001162793">
    <property type="component" value="Unassembled WGS sequence"/>
</dbReference>
<name>A0AA41WW06_9RALS</name>
<protein>
    <submittedName>
        <fullName evidence="3">Pilus assembly protein</fullName>
    </submittedName>
</protein>
<organism evidence="3 4">
    <name type="scientific">Ralstonia chuxiongensis</name>
    <dbReference type="NCBI Taxonomy" id="2957504"/>
    <lineage>
        <taxon>Bacteria</taxon>
        <taxon>Pseudomonadati</taxon>
        <taxon>Pseudomonadota</taxon>
        <taxon>Betaproteobacteria</taxon>
        <taxon>Burkholderiales</taxon>
        <taxon>Burkholderiaceae</taxon>
        <taxon>Ralstonia</taxon>
    </lineage>
</organism>
<reference evidence="4" key="1">
    <citation type="journal article" date="2023" name="Front. Microbiol.">
        <title>Ralstonia chuxiongensis sp. nov., Ralstonia mojiangensis sp. nov., and Ralstonia soli sp. nov., isolated from tobacco fields, are three novel species in the family Burkholderiaceae.</title>
        <authorList>
            <person name="Lu C.H."/>
            <person name="Zhang Y.Y."/>
            <person name="Jiang N."/>
            <person name="Chen W."/>
            <person name="Shao X."/>
            <person name="Zhao Z.M."/>
            <person name="Lu W.L."/>
            <person name="Hu X."/>
            <person name="Xi Y.X."/>
            <person name="Zou S.Y."/>
            <person name="Wei Q.J."/>
            <person name="Lin Z.L."/>
            <person name="Gong L."/>
            <person name="Gai X.T."/>
            <person name="Zhang L.Q."/>
            <person name="Li J.Y."/>
            <person name="Jin Y."/>
            <person name="Xia Z.Y."/>
        </authorList>
    </citation>
    <scope>NUCLEOTIDE SEQUENCE [LARGE SCALE GENOMIC DNA]</scope>
    <source>
        <strain evidence="4">21YRMH01-3</strain>
    </source>
</reference>
<evidence type="ECO:0000259" key="2">
    <source>
        <dbReference type="Pfam" id="PF07811"/>
    </source>
</evidence>
<evidence type="ECO:0000313" key="4">
    <source>
        <dbReference type="Proteomes" id="UP001162793"/>
    </source>
</evidence>
<evidence type="ECO:0000313" key="3">
    <source>
        <dbReference type="EMBL" id="MCP1172580.1"/>
    </source>
</evidence>
<feature type="domain" description="TadE-like" evidence="2">
    <location>
        <begin position="7"/>
        <end position="49"/>
    </location>
</feature>
<gene>
    <name evidence="3" type="ORF">NKG59_09430</name>
</gene>
<feature type="transmembrane region" description="Helical" evidence="1">
    <location>
        <begin position="13"/>
        <end position="35"/>
    </location>
</feature>